<comment type="caution">
    <text evidence="3">The sequence shown here is derived from an EMBL/GenBank/DDBJ whole genome shotgun (WGS) entry which is preliminary data.</text>
</comment>
<accession>A0A2P7RAD6</accession>
<dbReference type="Pfam" id="PF00300">
    <property type="entry name" value="His_Phos_1"/>
    <property type="match status" value="1"/>
</dbReference>
<dbReference type="InterPro" id="IPR013078">
    <property type="entry name" value="His_Pase_superF_clade-1"/>
</dbReference>
<evidence type="ECO:0000313" key="4">
    <source>
        <dbReference type="Proteomes" id="UP000242181"/>
    </source>
</evidence>
<dbReference type="Gene3D" id="3.40.50.1240">
    <property type="entry name" value="Phosphoglycerate mutase-like"/>
    <property type="match status" value="1"/>
</dbReference>
<dbReference type="AlphaFoldDB" id="A0A2P7RAD6"/>
<protein>
    <submittedName>
        <fullName evidence="3">Histidine phosphatase family protein</fullName>
    </submittedName>
</protein>
<evidence type="ECO:0000256" key="1">
    <source>
        <dbReference type="ARBA" id="ARBA00022801"/>
    </source>
</evidence>
<dbReference type="Proteomes" id="UP000242181">
    <property type="component" value="Unassembled WGS sequence"/>
</dbReference>
<proteinExistence type="predicted"/>
<feature type="chain" id="PRO_5015157929" evidence="2">
    <location>
        <begin position="19"/>
        <end position="183"/>
    </location>
</feature>
<dbReference type="InterPro" id="IPR029033">
    <property type="entry name" value="His_PPase_superfam"/>
</dbReference>
<evidence type="ECO:0000313" key="3">
    <source>
        <dbReference type="EMBL" id="PSJ47169.1"/>
    </source>
</evidence>
<dbReference type="SUPFAM" id="SSF53254">
    <property type="entry name" value="Phosphoglycerate mutase-like"/>
    <property type="match status" value="1"/>
</dbReference>
<gene>
    <name evidence="3" type="ORF">C7I36_02115</name>
</gene>
<keyword evidence="4" id="KW-1185">Reference proteome</keyword>
<dbReference type="InterPro" id="IPR051021">
    <property type="entry name" value="Mito_Ser/Thr_phosphatase"/>
</dbReference>
<reference evidence="3 4" key="1">
    <citation type="submission" date="2018-03" db="EMBL/GenBank/DDBJ databases">
        <title>The draft genome of Zobellella taiwanensis JCM 13381.</title>
        <authorList>
            <person name="Liu L."/>
            <person name="Li L."/>
            <person name="Wang T."/>
            <person name="Zhang X."/>
            <person name="Liang L."/>
        </authorList>
    </citation>
    <scope>NUCLEOTIDE SEQUENCE [LARGE SCALE GENOMIC DNA]</scope>
    <source>
        <strain evidence="3 4">JCM 13381</strain>
    </source>
</reference>
<feature type="signal peptide" evidence="2">
    <location>
        <begin position="1"/>
        <end position="18"/>
    </location>
</feature>
<keyword evidence="2" id="KW-0732">Signal</keyword>
<dbReference type="CDD" id="cd07067">
    <property type="entry name" value="HP_PGM_like"/>
    <property type="match status" value="1"/>
</dbReference>
<organism evidence="3 4">
    <name type="scientific">Zobellella taiwanensis</name>
    <dbReference type="NCBI Taxonomy" id="347535"/>
    <lineage>
        <taxon>Bacteria</taxon>
        <taxon>Pseudomonadati</taxon>
        <taxon>Pseudomonadota</taxon>
        <taxon>Gammaproteobacteria</taxon>
        <taxon>Aeromonadales</taxon>
        <taxon>Aeromonadaceae</taxon>
        <taxon>Zobellella</taxon>
    </lineage>
</organism>
<dbReference type="PANTHER" id="PTHR20935:SF1">
    <property type="entry name" value="SLL1549 PROTEIN"/>
    <property type="match status" value="1"/>
</dbReference>
<dbReference type="GO" id="GO:0016787">
    <property type="term" value="F:hydrolase activity"/>
    <property type="evidence" value="ECO:0007669"/>
    <property type="project" value="UniProtKB-KW"/>
</dbReference>
<dbReference type="OrthoDB" id="8685508at2"/>
<keyword evidence="1" id="KW-0378">Hydrolase</keyword>
<dbReference type="SMART" id="SM00855">
    <property type="entry name" value="PGAM"/>
    <property type="match status" value="1"/>
</dbReference>
<sequence length="183" mass="20341">MLKWGLLLLLALAGPAAANTDEAWQALREGRAMLLMRHTHAPGTGDPPGFVLEQCHTQRNLDELGREQARAWGDRLREQGIHQARVYSSQYCRAQETATLLGLGEVVPEPTLSSFFARRERRAEQTRELRRFVAGLEPGLPVVLVSHQVNLTALTGLFPRAGEALILALPLEDRVRVLARINP</sequence>
<dbReference type="PANTHER" id="PTHR20935">
    <property type="entry name" value="PHOSPHOGLYCERATE MUTASE-RELATED"/>
    <property type="match status" value="1"/>
</dbReference>
<name>A0A2P7RAD6_9GAMM</name>
<evidence type="ECO:0000256" key="2">
    <source>
        <dbReference type="SAM" id="SignalP"/>
    </source>
</evidence>
<dbReference type="EMBL" id="PXYH01000002">
    <property type="protein sequence ID" value="PSJ47169.1"/>
    <property type="molecule type" value="Genomic_DNA"/>
</dbReference>